<dbReference type="InterPro" id="IPR029058">
    <property type="entry name" value="AB_hydrolase_fold"/>
</dbReference>
<evidence type="ECO:0000259" key="1">
    <source>
        <dbReference type="Pfam" id="PF00326"/>
    </source>
</evidence>
<dbReference type="EMBL" id="JABBVZ010000057">
    <property type="protein sequence ID" value="NMP23587.1"/>
    <property type="molecule type" value="Genomic_DNA"/>
</dbReference>
<protein>
    <submittedName>
        <fullName evidence="3">S9 family peptidase</fullName>
    </submittedName>
</protein>
<keyword evidence="4" id="KW-1185">Reference proteome</keyword>
<dbReference type="Proteomes" id="UP000533476">
    <property type="component" value="Unassembled WGS sequence"/>
</dbReference>
<feature type="domain" description="Peptidase S9 prolyl oligopeptidase catalytic" evidence="1">
    <location>
        <begin position="500"/>
        <end position="699"/>
    </location>
</feature>
<dbReference type="InterPro" id="IPR002469">
    <property type="entry name" value="Peptidase_S9B_N"/>
</dbReference>
<feature type="domain" description="Dipeptidylpeptidase IV N-terminal" evidence="2">
    <location>
        <begin position="118"/>
        <end position="418"/>
    </location>
</feature>
<dbReference type="GO" id="GO:0006508">
    <property type="term" value="P:proteolysis"/>
    <property type="evidence" value="ECO:0007669"/>
    <property type="project" value="InterPro"/>
</dbReference>
<dbReference type="PANTHER" id="PTHR11731">
    <property type="entry name" value="PROTEASE FAMILY S9B,C DIPEPTIDYL-PEPTIDASE IV-RELATED"/>
    <property type="match status" value="1"/>
</dbReference>
<dbReference type="InterPro" id="IPR050278">
    <property type="entry name" value="Serine_Prot_S9B/DPPIV"/>
</dbReference>
<dbReference type="Pfam" id="PF00930">
    <property type="entry name" value="DPPIV_N"/>
    <property type="match status" value="1"/>
</dbReference>
<reference evidence="3 4" key="1">
    <citation type="submission" date="2020-04" db="EMBL/GenBank/DDBJ databases">
        <authorList>
            <person name="Zhang R."/>
            <person name="Schippers A."/>
        </authorList>
    </citation>
    <scope>NUCLEOTIDE SEQUENCE [LARGE SCALE GENOMIC DNA]</scope>
    <source>
        <strain evidence="3 4">DSM 109850</strain>
    </source>
</reference>
<name>A0A7Y0L603_9FIRM</name>
<dbReference type="RefSeq" id="WP_169101000.1">
    <property type="nucleotide sequence ID" value="NZ_JABBVZ010000057.1"/>
</dbReference>
<dbReference type="Pfam" id="PF00326">
    <property type="entry name" value="Peptidase_S9"/>
    <property type="match status" value="1"/>
</dbReference>
<dbReference type="PANTHER" id="PTHR11731:SF193">
    <property type="entry name" value="DIPEPTIDYL PEPTIDASE 9"/>
    <property type="match status" value="1"/>
</dbReference>
<dbReference type="InterPro" id="IPR001375">
    <property type="entry name" value="Peptidase_S9_cat"/>
</dbReference>
<evidence type="ECO:0000313" key="3">
    <source>
        <dbReference type="EMBL" id="NMP23587.1"/>
    </source>
</evidence>
<dbReference type="GO" id="GO:0008236">
    <property type="term" value="F:serine-type peptidase activity"/>
    <property type="evidence" value="ECO:0007669"/>
    <property type="project" value="InterPro"/>
</dbReference>
<accession>A0A7Y0L603</accession>
<comment type="caution">
    <text evidence="3">The sequence shown here is derived from an EMBL/GenBank/DDBJ whole genome shotgun (WGS) entry which is preliminary data.</text>
</comment>
<dbReference type="SUPFAM" id="SSF82171">
    <property type="entry name" value="DPP6 N-terminal domain-like"/>
    <property type="match status" value="1"/>
</dbReference>
<dbReference type="SUPFAM" id="SSF53474">
    <property type="entry name" value="alpha/beta-Hydrolases"/>
    <property type="match status" value="1"/>
</dbReference>
<organism evidence="3 4">
    <name type="scientific">Sulfobacillus harzensis</name>
    <dbReference type="NCBI Taxonomy" id="2729629"/>
    <lineage>
        <taxon>Bacteria</taxon>
        <taxon>Bacillati</taxon>
        <taxon>Bacillota</taxon>
        <taxon>Clostridia</taxon>
        <taxon>Eubacteriales</taxon>
        <taxon>Clostridiales Family XVII. Incertae Sedis</taxon>
        <taxon>Sulfobacillus</taxon>
    </lineage>
</organism>
<evidence type="ECO:0000313" key="4">
    <source>
        <dbReference type="Proteomes" id="UP000533476"/>
    </source>
</evidence>
<gene>
    <name evidence="3" type="ORF">HIJ39_14675</name>
</gene>
<dbReference type="GO" id="GO:0008239">
    <property type="term" value="F:dipeptidyl-peptidase activity"/>
    <property type="evidence" value="ECO:0007669"/>
    <property type="project" value="TreeGrafter"/>
</dbReference>
<proteinExistence type="predicted"/>
<dbReference type="Gene3D" id="3.40.50.1820">
    <property type="entry name" value="alpha/beta hydrolase"/>
    <property type="match status" value="1"/>
</dbReference>
<dbReference type="AlphaFoldDB" id="A0A7Y0L603"/>
<evidence type="ECO:0000259" key="2">
    <source>
        <dbReference type="Pfam" id="PF00930"/>
    </source>
</evidence>
<sequence length="699" mass="78974">MTESIRYEDIAAFPKPGGRIPTQFQFSEDGRRVYYLYPENGDELSLWVFDSETGDSRLVAEAPREKAQDTFEEEMRRQRARFAWSGIGRYQWSGGRLLIPWHGKLYSMTGESGSLTLVPNGEGLLDPRLTHNGRWIVGVLDGNLVKVNPETGHTERITSEGGTGLTYGLAEYAAQEELDRSRGYWISEDDRYIAFTEVEEQHIPVYPIVHQAADPVWVEEHRYPFVGQDNAKVRLGVRPLDGDGPIQWLNWGEGERYLVDVLWSPGGELLVLTIARDHQHLAWDRYDAEGNRLGRAYEETSERWINRPGLSVALADGGLVTTSEREGLRRVLVISADGHFKTLENPSDEAVINILACNAETKTVYVSLTRRRALERTLAQVNWESGYWEELTPEPGWYAAAADSQGRAFVTIHSDFDSAPETQWLSEGKQAVIRDNPVSRTSLELAEPTLFEVKASDGTILNGLAYVPEGTPPTGGWPLVVSVYGGPHAQMVVHEWSETVDLQAQYLQQHGYLVIKVDSRGSFNRGPDFESVLFRRFGETELEDQIAGVEEAARRWPVNRERMGIYGWSYGGYMTLRALLMAPEVFKVGVSGAPVTDFRWYDTAYTERYLGTDENNHEGYESTSLLNKADRLQGKLLLIHGMVDENVHFRHSAAMIQAFIDAGKDFDLIVLPNSRHMVQGASNSLYRVRRTLEYFLKNL</sequence>
<dbReference type="Gene3D" id="2.140.10.30">
    <property type="entry name" value="Dipeptidylpeptidase IV, N-terminal domain"/>
    <property type="match status" value="1"/>
</dbReference>